<dbReference type="SUPFAM" id="SSF47203">
    <property type="entry name" value="Acyl-CoA dehydrogenase C-terminal domain-like"/>
    <property type="match status" value="1"/>
</dbReference>
<dbReference type="Pfam" id="PF08028">
    <property type="entry name" value="Acyl-CoA_dh_2"/>
    <property type="match status" value="1"/>
</dbReference>
<dbReference type="PANTHER" id="PTHR43884">
    <property type="entry name" value="ACYL-COA DEHYDROGENASE"/>
    <property type="match status" value="1"/>
</dbReference>
<dbReference type="EMBL" id="CP162511">
    <property type="protein sequence ID" value="XDI06779.1"/>
    <property type="molecule type" value="Genomic_DNA"/>
</dbReference>
<feature type="region of interest" description="Disordered" evidence="2">
    <location>
        <begin position="1"/>
        <end position="26"/>
    </location>
</feature>
<dbReference type="PANTHER" id="PTHR43884:SF12">
    <property type="entry name" value="ISOVALERYL-COA DEHYDROGENASE, MITOCHONDRIAL-RELATED"/>
    <property type="match status" value="1"/>
</dbReference>
<dbReference type="GO" id="GO:0008470">
    <property type="term" value="F:3-methylbutanoyl-CoA dehydrogenase activity"/>
    <property type="evidence" value="ECO:0007669"/>
    <property type="project" value="TreeGrafter"/>
</dbReference>
<dbReference type="Pfam" id="PF02771">
    <property type="entry name" value="Acyl-CoA_dh_N"/>
    <property type="match status" value="1"/>
</dbReference>
<evidence type="ECO:0000313" key="5">
    <source>
        <dbReference type="EMBL" id="XDI06779.1"/>
    </source>
</evidence>
<feature type="domain" description="Acyl-CoA dehydrogenase C-terminal" evidence="4">
    <location>
        <begin position="264"/>
        <end position="399"/>
    </location>
</feature>
<dbReference type="Gene3D" id="1.10.540.10">
    <property type="entry name" value="Acyl-CoA dehydrogenase/oxidase, N-terminal domain"/>
    <property type="match status" value="1"/>
</dbReference>
<reference evidence="5" key="1">
    <citation type="submission" date="2024-05" db="EMBL/GenBank/DDBJ databases">
        <title>Herbiconiux sp. A18JL235.</title>
        <authorList>
            <person name="Zhang G."/>
        </authorList>
    </citation>
    <scope>NUCLEOTIDE SEQUENCE</scope>
    <source>
        <strain evidence="5">A18JL235</strain>
    </source>
</reference>
<proteinExistence type="predicted"/>
<feature type="compositionally biased region" description="Low complexity" evidence="2">
    <location>
        <begin position="17"/>
        <end position="26"/>
    </location>
</feature>
<organism evidence="5">
    <name type="scientific">Herbiconiux sp. A18JL235</name>
    <dbReference type="NCBI Taxonomy" id="3152363"/>
    <lineage>
        <taxon>Bacteria</taxon>
        <taxon>Bacillati</taxon>
        <taxon>Actinomycetota</taxon>
        <taxon>Actinomycetes</taxon>
        <taxon>Micrococcales</taxon>
        <taxon>Microbacteriaceae</taxon>
        <taxon>Herbiconiux</taxon>
    </lineage>
</organism>
<dbReference type="InterPro" id="IPR037069">
    <property type="entry name" value="AcylCoA_DH/ox_N_sf"/>
</dbReference>
<protein>
    <submittedName>
        <fullName evidence="5">Acyl-CoA dehydrogenase family protein</fullName>
    </submittedName>
</protein>
<dbReference type="Gene3D" id="1.20.140.10">
    <property type="entry name" value="Butyryl-CoA Dehydrogenase, subunit A, domain 3"/>
    <property type="match status" value="1"/>
</dbReference>
<keyword evidence="1" id="KW-0560">Oxidoreductase</keyword>
<gene>
    <name evidence="5" type="ORF">ABFY20_06660</name>
</gene>
<evidence type="ECO:0000256" key="2">
    <source>
        <dbReference type="SAM" id="MobiDB-lite"/>
    </source>
</evidence>
<dbReference type="InterPro" id="IPR046373">
    <property type="entry name" value="Acyl-CoA_Oxase/DH_mid-dom_sf"/>
</dbReference>
<dbReference type="GO" id="GO:0006552">
    <property type="term" value="P:L-leucine catabolic process"/>
    <property type="evidence" value="ECO:0007669"/>
    <property type="project" value="TreeGrafter"/>
</dbReference>
<dbReference type="RefSeq" id="WP_368499157.1">
    <property type="nucleotide sequence ID" value="NZ_CP162511.1"/>
</dbReference>
<dbReference type="InterPro" id="IPR009100">
    <property type="entry name" value="AcylCoA_DH/oxidase_NM_dom_sf"/>
</dbReference>
<evidence type="ECO:0000259" key="4">
    <source>
        <dbReference type="Pfam" id="PF08028"/>
    </source>
</evidence>
<dbReference type="Gene3D" id="2.40.110.10">
    <property type="entry name" value="Butyryl-CoA Dehydrogenase, subunit A, domain 2"/>
    <property type="match status" value="1"/>
</dbReference>
<dbReference type="PIRSF" id="PIRSF016578">
    <property type="entry name" value="HsaA"/>
    <property type="match status" value="1"/>
</dbReference>
<dbReference type="InterPro" id="IPR036250">
    <property type="entry name" value="AcylCo_DH-like_C"/>
</dbReference>
<name>A0AB39BKA6_9MICO</name>
<dbReference type="InterPro" id="IPR013786">
    <property type="entry name" value="AcylCoA_DH/ox_N"/>
</dbReference>
<accession>A0AB39BKA6</accession>
<feature type="domain" description="Acyl-CoA dehydrogenase/oxidase N-terminal" evidence="3">
    <location>
        <begin position="30"/>
        <end position="109"/>
    </location>
</feature>
<dbReference type="SUPFAM" id="SSF56645">
    <property type="entry name" value="Acyl-CoA dehydrogenase NM domain-like"/>
    <property type="match status" value="1"/>
</dbReference>
<evidence type="ECO:0000256" key="1">
    <source>
        <dbReference type="ARBA" id="ARBA00023002"/>
    </source>
</evidence>
<dbReference type="AlphaFoldDB" id="A0AB39BKA6"/>
<evidence type="ECO:0000259" key="3">
    <source>
        <dbReference type="Pfam" id="PF02771"/>
    </source>
</evidence>
<dbReference type="GO" id="GO:0050660">
    <property type="term" value="F:flavin adenine dinucleotide binding"/>
    <property type="evidence" value="ECO:0007669"/>
    <property type="project" value="InterPro"/>
</dbReference>
<sequence>MTPTTFAPAPAGPRPTGPATDPADPVAAARSLRELLREQQDEAERLGHYTDEMHQKMLDLGLYHLLAPVAYGGAEVSLTTWLRTVIEISTGDPGSGWCYCLGHSHVIQLASLWPERVQREAFSDPAGYFRASHSLAPAGTAKKVEGGYLLSGVSRYQSGSPYSTHAIVYVTVEGETTSDGAQRTAQVLLPRALYRPLDDWGGDRVLGMRASGSNSVAFEDALVPADHLVDATWAGETDPALTGAALHGNPLYLGSVQSFLGAELAAVAVGTARAALDEWEALARIRSAPLPPFAKRDHDPGSQRLFGEATVKTDAAEAILLQAVETVERWAADFVAGRAPLTRAMDTRLNGLTLEAGRLAADAVDLLFRSAGSSEARPGRKMERYARDIMMYRTHAATQYGAWMQGIGATVLGVQKSAFDLPAVPAAPGTPASGA</sequence>
<dbReference type="InterPro" id="IPR013107">
    <property type="entry name" value="Acyl-CoA_DH_C"/>
</dbReference>